<evidence type="ECO:0000256" key="6">
    <source>
        <dbReference type="ARBA" id="ARBA00022825"/>
    </source>
</evidence>
<dbReference type="InterPro" id="IPR035914">
    <property type="entry name" value="Sperma_CUB_dom_sf"/>
</dbReference>
<feature type="domain" description="Peptidase S8/S53" evidence="11">
    <location>
        <begin position="143"/>
        <end position="375"/>
    </location>
</feature>
<protein>
    <submittedName>
        <fullName evidence="14">S8 family serine peptidase</fullName>
    </submittedName>
</protein>
<dbReference type="PROSITE" id="PS00138">
    <property type="entry name" value="SUBTILASE_SER"/>
    <property type="match status" value="1"/>
</dbReference>
<evidence type="ECO:0000256" key="5">
    <source>
        <dbReference type="ARBA" id="ARBA00022801"/>
    </source>
</evidence>
<dbReference type="Gene3D" id="2.60.120.380">
    <property type="match status" value="1"/>
</dbReference>
<feature type="domain" description="Fervidolysin-like N-terminal prodomain" evidence="13">
    <location>
        <begin position="40"/>
        <end position="103"/>
    </location>
</feature>
<keyword evidence="3" id="KW-0964">Secreted</keyword>
<dbReference type="RefSeq" id="WP_191142883.1">
    <property type="nucleotide sequence ID" value="NZ_JACXAH010000053.1"/>
</dbReference>
<dbReference type="InterPro" id="IPR022398">
    <property type="entry name" value="Peptidase_S8_His-AS"/>
</dbReference>
<feature type="signal peptide" evidence="10">
    <location>
        <begin position="1"/>
        <end position="28"/>
    </location>
</feature>
<reference evidence="14" key="1">
    <citation type="submission" date="2020-09" db="EMBL/GenBank/DDBJ databases">
        <title>A novel bacterium of genus Hazenella, isolated from South China Sea.</title>
        <authorList>
            <person name="Huang H."/>
            <person name="Mo K."/>
            <person name="Hu Y."/>
        </authorList>
    </citation>
    <scope>NUCLEOTIDE SEQUENCE</scope>
    <source>
        <strain evidence="14">IB182357</strain>
    </source>
</reference>
<dbReference type="GO" id="GO:0006508">
    <property type="term" value="P:proteolysis"/>
    <property type="evidence" value="ECO:0007669"/>
    <property type="project" value="UniProtKB-KW"/>
</dbReference>
<keyword evidence="4 7" id="KW-0645">Protease</keyword>
<dbReference type="CDD" id="cd07484">
    <property type="entry name" value="Peptidases_S8_Thermitase_like"/>
    <property type="match status" value="1"/>
</dbReference>
<feature type="active site" description="Charge relay system" evidence="7">
    <location>
        <position position="184"/>
    </location>
</feature>
<keyword evidence="10" id="KW-0732">Signal</keyword>
<evidence type="ECO:0000259" key="13">
    <source>
        <dbReference type="Pfam" id="PF22148"/>
    </source>
</evidence>
<evidence type="ECO:0000256" key="7">
    <source>
        <dbReference type="PROSITE-ProRule" id="PRU01240"/>
    </source>
</evidence>
<name>A0A926NIM2_9BACL</name>
<dbReference type="InterPro" id="IPR000209">
    <property type="entry name" value="Peptidase_S8/S53_dom"/>
</dbReference>
<evidence type="ECO:0000256" key="1">
    <source>
        <dbReference type="ARBA" id="ARBA00004613"/>
    </source>
</evidence>
<evidence type="ECO:0000256" key="2">
    <source>
        <dbReference type="ARBA" id="ARBA00011073"/>
    </source>
</evidence>
<accession>A0A926NIM2</accession>
<evidence type="ECO:0000313" key="14">
    <source>
        <dbReference type="EMBL" id="MBD1373953.1"/>
    </source>
</evidence>
<dbReference type="AlphaFoldDB" id="A0A926NIM2"/>
<comment type="similarity">
    <text evidence="2 7 8">Belongs to the peptidase S8 family.</text>
</comment>
<dbReference type="SUPFAM" id="SSF89260">
    <property type="entry name" value="Collagen-binding domain"/>
    <property type="match status" value="1"/>
</dbReference>
<evidence type="ECO:0000256" key="3">
    <source>
        <dbReference type="ARBA" id="ARBA00022525"/>
    </source>
</evidence>
<evidence type="ECO:0000259" key="11">
    <source>
        <dbReference type="Pfam" id="PF00082"/>
    </source>
</evidence>
<dbReference type="GO" id="GO:0005576">
    <property type="term" value="C:extracellular region"/>
    <property type="evidence" value="ECO:0007669"/>
    <property type="project" value="UniProtKB-SubCell"/>
</dbReference>
<evidence type="ECO:0000313" key="15">
    <source>
        <dbReference type="Proteomes" id="UP000661691"/>
    </source>
</evidence>
<comment type="subcellular location">
    <subcellularLocation>
        <location evidence="1">Secreted</location>
    </subcellularLocation>
</comment>
<dbReference type="PROSITE" id="PS51892">
    <property type="entry name" value="SUBTILASE"/>
    <property type="match status" value="1"/>
</dbReference>
<dbReference type="PANTHER" id="PTHR43806:SF11">
    <property type="entry name" value="CEREVISIN-RELATED"/>
    <property type="match status" value="1"/>
</dbReference>
<dbReference type="InterPro" id="IPR015500">
    <property type="entry name" value="Peptidase_S8_subtilisin-rel"/>
</dbReference>
<dbReference type="InterPro" id="IPR036852">
    <property type="entry name" value="Peptidase_S8/S53_dom_sf"/>
</dbReference>
<dbReference type="Pfam" id="PF22148">
    <property type="entry name" value="Fervidolysin_NPro-like"/>
    <property type="match status" value="1"/>
</dbReference>
<evidence type="ECO:0000256" key="4">
    <source>
        <dbReference type="ARBA" id="ARBA00022670"/>
    </source>
</evidence>
<dbReference type="SUPFAM" id="SSF52743">
    <property type="entry name" value="Subtilisin-like"/>
    <property type="match status" value="1"/>
</dbReference>
<feature type="active site" description="Charge relay system" evidence="7">
    <location>
        <position position="151"/>
    </location>
</feature>
<dbReference type="EMBL" id="JACXAH010000053">
    <property type="protein sequence ID" value="MBD1373953.1"/>
    <property type="molecule type" value="Genomic_DNA"/>
</dbReference>
<sequence length="640" mass="69394">MIKTTRFFSFLTAISLAASLFLPQAVQADAKRPTDKLNTNDEIIVKFEPNTSQSKRKSLLNAHSSELVSQNQQIGFDVVKVEGQSIEEAIADYNAMPNVEYAEKKVIYRASWSPNDPLYASNQQYGANLIQADDAWDINKGSKDVIVAVIDTGVQSDHPDLSGQLINGYDFISNDSNPYDEEGHGTHVAGTVAAKTNNGLGVAGIAPNVKIMPVRVLNEEGYGTNEEVANGIIYAADHGANIINLSLGDSEDSQVMQDAVNYAHNKGSLVIAAAGNDGKPNPHFPAYYSNVIAVGGVDRYDNPYNNTNYGSWVDVAAPGVQVMSTTLGGGYGRLTGTSMATPHVAGVAALLASQGLSRDQIRQAIEETAEPVSGTGRLWTHGRVNAFKALGGSTADTGDTYEPNNRKEQAYGPLQSSKTYQSQISNASDIDWFKFETKASGEIKLNLSSLPADYDLYLLDSSGKQLASSRKGSKSDESITFTTTSPGNYFVKVEGYNGAYNTSQSYTLQANYPASSQAESTWFYEPLTFETSHPYTNNYNKSHTYTKEGVSKVALHFSRLETEANYDFVHIKDKDGKVVKSYDGNLDAFWIIVDGDTAISNLVSDHSVNGYGYKIDQVAYHATSSLSDMSTTDFSIPIQQ</sequence>
<dbReference type="InterPro" id="IPR034084">
    <property type="entry name" value="Thermitase-like_dom"/>
</dbReference>
<dbReference type="Gene3D" id="3.40.50.200">
    <property type="entry name" value="Peptidase S8/S53 domain"/>
    <property type="match status" value="1"/>
</dbReference>
<feature type="domain" description="Peptidase C-terminal archaeal/bacterial" evidence="12">
    <location>
        <begin position="429"/>
        <end position="495"/>
    </location>
</feature>
<dbReference type="InterPro" id="IPR023828">
    <property type="entry name" value="Peptidase_S8_Ser-AS"/>
</dbReference>
<dbReference type="Pfam" id="PF04151">
    <property type="entry name" value="PPC"/>
    <property type="match status" value="1"/>
</dbReference>
<feature type="region of interest" description="Disordered" evidence="9">
    <location>
        <begin position="390"/>
        <end position="414"/>
    </location>
</feature>
<evidence type="ECO:0000256" key="10">
    <source>
        <dbReference type="SAM" id="SignalP"/>
    </source>
</evidence>
<dbReference type="InterPro" id="IPR054399">
    <property type="entry name" value="Fervidolysin-like_N_prodom"/>
</dbReference>
<feature type="chain" id="PRO_5038446978" evidence="10">
    <location>
        <begin position="29"/>
        <end position="640"/>
    </location>
</feature>
<evidence type="ECO:0000259" key="12">
    <source>
        <dbReference type="Pfam" id="PF04151"/>
    </source>
</evidence>
<evidence type="ECO:0000256" key="8">
    <source>
        <dbReference type="RuleBase" id="RU003355"/>
    </source>
</evidence>
<dbReference type="PROSITE" id="PS00136">
    <property type="entry name" value="SUBTILASE_ASP"/>
    <property type="match status" value="1"/>
</dbReference>
<dbReference type="Proteomes" id="UP000661691">
    <property type="component" value="Unassembled WGS sequence"/>
</dbReference>
<organism evidence="14 15">
    <name type="scientific">Polycladospora coralii</name>
    <dbReference type="NCBI Taxonomy" id="2771432"/>
    <lineage>
        <taxon>Bacteria</taxon>
        <taxon>Bacillati</taxon>
        <taxon>Bacillota</taxon>
        <taxon>Bacilli</taxon>
        <taxon>Bacillales</taxon>
        <taxon>Thermoactinomycetaceae</taxon>
        <taxon>Polycladospora</taxon>
    </lineage>
</organism>
<dbReference type="InterPro" id="IPR007280">
    <property type="entry name" value="Peptidase_C_arc/bac"/>
</dbReference>
<evidence type="ECO:0000256" key="9">
    <source>
        <dbReference type="SAM" id="MobiDB-lite"/>
    </source>
</evidence>
<keyword evidence="15" id="KW-1185">Reference proteome</keyword>
<gene>
    <name evidence="14" type="ORF">IC620_16545</name>
</gene>
<proteinExistence type="inferred from homology"/>
<keyword evidence="6 7" id="KW-0720">Serine protease</keyword>
<dbReference type="InterPro" id="IPR023827">
    <property type="entry name" value="Peptidase_S8_Asp-AS"/>
</dbReference>
<feature type="active site" description="Charge relay system" evidence="7">
    <location>
        <position position="338"/>
    </location>
</feature>
<dbReference type="Pfam" id="PF00082">
    <property type="entry name" value="Peptidase_S8"/>
    <property type="match status" value="1"/>
</dbReference>
<dbReference type="InterPro" id="IPR050131">
    <property type="entry name" value="Peptidase_S8_subtilisin-like"/>
</dbReference>
<keyword evidence="5 7" id="KW-0378">Hydrolase</keyword>
<dbReference type="PANTHER" id="PTHR43806">
    <property type="entry name" value="PEPTIDASE S8"/>
    <property type="match status" value="1"/>
</dbReference>
<dbReference type="GO" id="GO:0004252">
    <property type="term" value="F:serine-type endopeptidase activity"/>
    <property type="evidence" value="ECO:0007669"/>
    <property type="project" value="UniProtKB-UniRule"/>
</dbReference>
<comment type="caution">
    <text evidence="14">The sequence shown here is derived from an EMBL/GenBank/DDBJ whole genome shotgun (WGS) entry which is preliminary data.</text>
</comment>
<dbReference type="PRINTS" id="PR00723">
    <property type="entry name" value="SUBTILISIN"/>
</dbReference>
<dbReference type="SUPFAM" id="SSF49854">
    <property type="entry name" value="Spermadhesin, CUB domain"/>
    <property type="match status" value="1"/>
</dbReference>
<dbReference type="PROSITE" id="PS00137">
    <property type="entry name" value="SUBTILASE_HIS"/>
    <property type="match status" value="1"/>
</dbReference>